<dbReference type="InterPro" id="IPR058537">
    <property type="entry name" value="TPR_TNPO3_IPO13_4th"/>
</dbReference>
<evidence type="ECO:0000256" key="4">
    <source>
        <dbReference type="ARBA" id="ARBA00016020"/>
    </source>
</evidence>
<dbReference type="InterPro" id="IPR001494">
    <property type="entry name" value="Importin-beta_N"/>
</dbReference>
<evidence type="ECO:0000256" key="1">
    <source>
        <dbReference type="ARBA" id="ARBA00004123"/>
    </source>
</evidence>
<organism evidence="10 11">
    <name type="scientific">Psylliodes chrysocephalus</name>
    <dbReference type="NCBI Taxonomy" id="3402493"/>
    <lineage>
        <taxon>Eukaryota</taxon>
        <taxon>Metazoa</taxon>
        <taxon>Ecdysozoa</taxon>
        <taxon>Arthropoda</taxon>
        <taxon>Hexapoda</taxon>
        <taxon>Insecta</taxon>
        <taxon>Pterygota</taxon>
        <taxon>Neoptera</taxon>
        <taxon>Endopterygota</taxon>
        <taxon>Coleoptera</taxon>
        <taxon>Polyphaga</taxon>
        <taxon>Cucujiformia</taxon>
        <taxon>Chrysomeloidea</taxon>
        <taxon>Chrysomelidae</taxon>
        <taxon>Galerucinae</taxon>
        <taxon>Alticini</taxon>
        <taxon>Psylliodes</taxon>
    </lineage>
</organism>
<dbReference type="InterPro" id="IPR016024">
    <property type="entry name" value="ARM-type_fold"/>
</dbReference>
<evidence type="ECO:0000256" key="3">
    <source>
        <dbReference type="ARBA" id="ARBA00011422"/>
    </source>
</evidence>
<dbReference type="Gene3D" id="1.25.10.10">
    <property type="entry name" value="Leucine-rich Repeat Variant"/>
    <property type="match status" value="1"/>
</dbReference>
<keyword evidence="5" id="KW-0813">Transport</keyword>
<dbReference type="InterPro" id="IPR013598">
    <property type="entry name" value="Exportin-1/Importin-b-like"/>
</dbReference>
<dbReference type="GO" id="GO:0006606">
    <property type="term" value="P:protein import into nucleus"/>
    <property type="evidence" value="ECO:0007669"/>
    <property type="project" value="TreeGrafter"/>
</dbReference>
<dbReference type="SUPFAM" id="SSF48371">
    <property type="entry name" value="ARM repeat"/>
    <property type="match status" value="1"/>
</dbReference>
<dbReference type="GO" id="GO:0031267">
    <property type="term" value="F:small GTPase binding"/>
    <property type="evidence" value="ECO:0007669"/>
    <property type="project" value="InterPro"/>
</dbReference>
<dbReference type="Pfam" id="PF24140">
    <property type="entry name" value="TPR_TNPO3_IPO13_3rd"/>
    <property type="match status" value="1"/>
</dbReference>
<keyword evidence="6" id="KW-0677">Repeat</keyword>
<dbReference type="Pfam" id="PF08389">
    <property type="entry name" value="Xpo1"/>
    <property type="match status" value="1"/>
</dbReference>
<protein>
    <recommendedName>
        <fullName evidence="4">Importin-13</fullName>
    </recommendedName>
</protein>
<name>A0A9P0G2S4_9CUCU</name>
<dbReference type="GO" id="GO:0005737">
    <property type="term" value="C:cytoplasm"/>
    <property type="evidence" value="ECO:0007669"/>
    <property type="project" value="TreeGrafter"/>
</dbReference>
<dbReference type="Pfam" id="PF18773">
    <property type="entry name" value="Importin_rep"/>
    <property type="match status" value="1"/>
</dbReference>
<evidence type="ECO:0000259" key="9">
    <source>
        <dbReference type="PROSITE" id="PS50166"/>
    </source>
</evidence>
<dbReference type="Pfam" id="PF24139">
    <property type="entry name" value="TPR_TNPO3_IPO13_4th"/>
    <property type="match status" value="1"/>
</dbReference>
<evidence type="ECO:0000256" key="8">
    <source>
        <dbReference type="ARBA" id="ARBA00023242"/>
    </source>
</evidence>
<dbReference type="InterPro" id="IPR051345">
    <property type="entry name" value="Importin_beta-like_NTR"/>
</dbReference>
<dbReference type="PANTHER" id="PTHR12363:SF33">
    <property type="entry name" value="IMPORTIN-13"/>
    <property type="match status" value="1"/>
</dbReference>
<reference evidence="10" key="1">
    <citation type="submission" date="2022-01" db="EMBL/GenBank/DDBJ databases">
        <authorList>
            <person name="King R."/>
        </authorList>
    </citation>
    <scope>NUCLEOTIDE SEQUENCE</scope>
</reference>
<keyword evidence="8" id="KW-0539">Nucleus</keyword>
<dbReference type="PANTHER" id="PTHR12363">
    <property type="entry name" value="TRANSPORTIN 3 AND IMPORTIN 13"/>
    <property type="match status" value="1"/>
</dbReference>
<dbReference type="Pfam" id="PF03810">
    <property type="entry name" value="IBN_N"/>
    <property type="match status" value="1"/>
</dbReference>
<dbReference type="InterPro" id="IPR040709">
    <property type="entry name" value="Importin_rep_1"/>
</dbReference>
<dbReference type="InterPro" id="IPR040520">
    <property type="entry name" value="Importin_rep_3"/>
</dbReference>
<evidence type="ECO:0000256" key="5">
    <source>
        <dbReference type="ARBA" id="ARBA00022448"/>
    </source>
</evidence>
<dbReference type="EMBL" id="OV651813">
    <property type="protein sequence ID" value="CAH1099739.1"/>
    <property type="molecule type" value="Genomic_DNA"/>
</dbReference>
<dbReference type="SMART" id="SM00913">
    <property type="entry name" value="IBN_N"/>
    <property type="match status" value="1"/>
</dbReference>
<feature type="domain" description="Importin N-terminal" evidence="9">
    <location>
        <begin position="26"/>
        <end position="92"/>
    </location>
</feature>
<keyword evidence="7" id="KW-0653">Protein transport</keyword>
<comment type="similarity">
    <text evidence="2">Belongs to the importin beta family.</text>
</comment>
<sequence length="966" mass="110117">MDFTADNLEKAVTLFYRTEAHQQAEAHQWLTEAQNSPLAWSFVWELLSPHRSSEVQFFAATTLHAKLMKHWNEIPEDHYELLKKRILDSIINYAMGPKIILNRLCITLSAYIIHTVPTHWPKAFEELVSSFQPQYLPNVEPERVIWILLEILTVIPEEFQRTTLALNQRNRVRAVLQDVSKDILKVVEMCLMPLPTAGFNMSNLTTYLNASRCASAWIQLGGLNIEECTSVNNLLIDLTCFVYWNKTDPDGLSCDEMDLIEITVEALTAVFQHPHTHKYKNHVFKYAAQILGKFDKILDVERNQQDMNKDVVATLYGLVITIGDSHSKVFIDNLKSQDPDEQRISFDLLNFILKCSNLPGFYPIDESSSTLTFGFWYTLQDDVISLDTSECASLILMIKPYYRDLVCIMLRKSMFPVIEDSTWTLEDKEVFRCYRQDIADTFMYCYVVLNLEMLDILMSKLSEALRTENNNTVSQAIQWNEVETVLHAFGAVAESIEYENLYLPKLMATIKNIPFSELHIRVMATALETVGAFSEWFMDHPDLLENIFPLVLSGLGNPEVSTSATMALKDITNNCQKYLAPFAEHILMASQSVLSNGSLKLAECRRLMYSIGRVLSTLPVDRIMGYLNMILAPSFEDLQKFSEAEPSPSVTNSLITRLKLIAALFSSLHIEDEEKKVEQPIFVVMQKMMPLFRRIGEKYCRNIEVMEDLSVVFKYGVTTLKDDCKPLINDMLQLIVTIYRECPQSNILIVAKTVLILFGREEEFCTLNQQLLHELTSTTMQMCAQYNTNNQLSEKADVLEGFFSMLAALAKKVPQLIMTCGIDIAALFQCAILCLVLPEIQALKQVSSFLVQFISQSRETSLAQVIQAYGESLVLRILMNLGSTAPRSSVDIFSDILLALNKKYCDNLSRWLNSLLAQEGFPSPRITAPQKEAFIKSILREKTNKRKVCDTVLEFTLICRGILKPE</sequence>
<evidence type="ECO:0000256" key="2">
    <source>
        <dbReference type="ARBA" id="ARBA00007991"/>
    </source>
</evidence>
<keyword evidence="11" id="KW-1185">Reference proteome</keyword>
<dbReference type="PROSITE" id="PS50166">
    <property type="entry name" value="IMPORTIN_B_NT"/>
    <property type="match status" value="1"/>
</dbReference>
<dbReference type="AlphaFoldDB" id="A0A9P0G2S4"/>
<proteinExistence type="inferred from homology"/>
<evidence type="ECO:0000313" key="11">
    <source>
        <dbReference type="Proteomes" id="UP001153636"/>
    </source>
</evidence>
<dbReference type="GO" id="GO:0005634">
    <property type="term" value="C:nucleus"/>
    <property type="evidence" value="ECO:0007669"/>
    <property type="project" value="UniProtKB-SubCell"/>
</dbReference>
<dbReference type="Proteomes" id="UP001153636">
    <property type="component" value="Chromosome 1"/>
</dbReference>
<evidence type="ECO:0000313" key="10">
    <source>
        <dbReference type="EMBL" id="CAH1099739.1"/>
    </source>
</evidence>
<comment type="subunit">
    <text evidence="3">Interacts with UBC9, RAN, RBM8A, eIF-1A and PAX6.</text>
</comment>
<accession>A0A9P0G2S4</accession>
<evidence type="ECO:0000256" key="7">
    <source>
        <dbReference type="ARBA" id="ARBA00022927"/>
    </source>
</evidence>
<comment type="subcellular location">
    <subcellularLocation>
        <location evidence="1">Nucleus</location>
    </subcellularLocation>
</comment>
<evidence type="ECO:0000256" key="6">
    <source>
        <dbReference type="ARBA" id="ARBA00022737"/>
    </source>
</evidence>
<dbReference type="InterPro" id="IPR011989">
    <property type="entry name" value="ARM-like"/>
</dbReference>
<dbReference type="Pfam" id="PF18806">
    <property type="entry name" value="Importin_rep_3"/>
    <property type="match status" value="1"/>
</dbReference>
<dbReference type="InterPro" id="IPR057942">
    <property type="entry name" value="TPR_TNPO3_IPO13_3rd"/>
</dbReference>
<dbReference type="OrthoDB" id="2016913at2759"/>
<gene>
    <name evidence="10" type="ORF">PSYICH_LOCUS1007</name>
</gene>